<dbReference type="GO" id="GO:0015280">
    <property type="term" value="F:ligand-gated sodium channel activity"/>
    <property type="evidence" value="ECO:0007669"/>
    <property type="project" value="TreeGrafter"/>
</dbReference>
<proteinExistence type="inferred from homology"/>
<keyword evidence="9 14" id="KW-0472">Membrane</keyword>
<keyword evidence="7" id="KW-0915">Sodium</keyword>
<comment type="subcellular location">
    <subcellularLocation>
        <location evidence="1">Membrane</location>
        <topology evidence="1">Multi-pass membrane protein</topology>
    </subcellularLocation>
</comment>
<accession>A0A915J2K6</accession>
<dbReference type="InterPro" id="IPR001873">
    <property type="entry name" value="ENaC"/>
</dbReference>
<evidence type="ECO:0000256" key="2">
    <source>
        <dbReference type="ARBA" id="ARBA00007193"/>
    </source>
</evidence>
<dbReference type="Proteomes" id="UP000887565">
    <property type="component" value="Unplaced"/>
</dbReference>
<reference evidence="16" key="1">
    <citation type="submission" date="2022-11" db="UniProtKB">
        <authorList>
            <consortium name="WormBaseParasite"/>
        </authorList>
    </citation>
    <scope>IDENTIFICATION</scope>
</reference>
<evidence type="ECO:0000256" key="6">
    <source>
        <dbReference type="ARBA" id="ARBA00022989"/>
    </source>
</evidence>
<dbReference type="GO" id="GO:0005886">
    <property type="term" value="C:plasma membrane"/>
    <property type="evidence" value="ECO:0007669"/>
    <property type="project" value="TreeGrafter"/>
</dbReference>
<comment type="similarity">
    <text evidence="2 13">Belongs to the amiloride-sensitive sodium channel (TC 1.A.6) family.</text>
</comment>
<dbReference type="WBParaSite" id="nRc.2.0.1.t19927-RA">
    <property type="protein sequence ID" value="nRc.2.0.1.t19927-RA"/>
    <property type="gene ID" value="nRc.2.0.1.g19927"/>
</dbReference>
<keyword evidence="15" id="KW-1185">Reference proteome</keyword>
<dbReference type="PANTHER" id="PTHR11690:SF300">
    <property type="entry name" value="PICKPOCKET PROTEIN 19"/>
    <property type="match status" value="1"/>
</dbReference>
<evidence type="ECO:0000256" key="11">
    <source>
        <dbReference type="ARBA" id="ARBA00023201"/>
    </source>
</evidence>
<evidence type="ECO:0000256" key="9">
    <source>
        <dbReference type="ARBA" id="ARBA00023136"/>
    </source>
</evidence>
<dbReference type="Gene3D" id="1.10.287.770">
    <property type="entry name" value="YojJ-like"/>
    <property type="match status" value="1"/>
</dbReference>
<keyword evidence="10" id="KW-0325">Glycoprotein</keyword>
<evidence type="ECO:0000256" key="1">
    <source>
        <dbReference type="ARBA" id="ARBA00004141"/>
    </source>
</evidence>
<keyword evidence="12 13" id="KW-0407">Ion channel</keyword>
<keyword evidence="5 13" id="KW-0812">Transmembrane</keyword>
<feature type="transmembrane region" description="Helical" evidence="14">
    <location>
        <begin position="53"/>
        <end position="71"/>
    </location>
</feature>
<organism evidence="15 16">
    <name type="scientific">Romanomermis culicivorax</name>
    <name type="common">Nematode worm</name>
    <dbReference type="NCBI Taxonomy" id="13658"/>
    <lineage>
        <taxon>Eukaryota</taxon>
        <taxon>Metazoa</taxon>
        <taxon>Ecdysozoa</taxon>
        <taxon>Nematoda</taxon>
        <taxon>Enoplea</taxon>
        <taxon>Dorylaimia</taxon>
        <taxon>Mermithida</taxon>
        <taxon>Mermithoidea</taxon>
        <taxon>Mermithidae</taxon>
        <taxon>Romanomermis</taxon>
    </lineage>
</organism>
<evidence type="ECO:0000313" key="16">
    <source>
        <dbReference type="WBParaSite" id="nRc.2.0.1.t19927-RA"/>
    </source>
</evidence>
<dbReference type="Pfam" id="PF00858">
    <property type="entry name" value="ASC"/>
    <property type="match status" value="1"/>
</dbReference>
<keyword evidence="8 13" id="KW-0406">Ion transport</keyword>
<evidence type="ECO:0000313" key="15">
    <source>
        <dbReference type="Proteomes" id="UP000887565"/>
    </source>
</evidence>
<evidence type="ECO:0000256" key="12">
    <source>
        <dbReference type="ARBA" id="ARBA00023303"/>
    </source>
</evidence>
<keyword evidence="4 13" id="KW-0894">Sodium channel</keyword>
<evidence type="ECO:0000256" key="14">
    <source>
        <dbReference type="SAM" id="Phobius"/>
    </source>
</evidence>
<keyword evidence="3 13" id="KW-0813">Transport</keyword>
<dbReference type="PANTHER" id="PTHR11690">
    <property type="entry name" value="AMILORIDE-SENSITIVE SODIUM CHANNEL-RELATED"/>
    <property type="match status" value="1"/>
</dbReference>
<dbReference type="Gene3D" id="1.10.287.820">
    <property type="entry name" value="Acid-sensing ion channel domain"/>
    <property type="match status" value="1"/>
</dbReference>
<keyword evidence="6 14" id="KW-1133">Transmembrane helix</keyword>
<name>A0A915J2K6_ROMCU</name>
<keyword evidence="11 13" id="KW-0739">Sodium transport</keyword>
<evidence type="ECO:0000256" key="10">
    <source>
        <dbReference type="ARBA" id="ARBA00023180"/>
    </source>
</evidence>
<evidence type="ECO:0000256" key="8">
    <source>
        <dbReference type="ARBA" id="ARBA00023065"/>
    </source>
</evidence>
<dbReference type="AlphaFoldDB" id="A0A915J2K6"/>
<protein>
    <submittedName>
        <fullName evidence="16">Uncharacterized protein</fullName>
    </submittedName>
</protein>
<evidence type="ECO:0000256" key="4">
    <source>
        <dbReference type="ARBA" id="ARBA00022461"/>
    </source>
</evidence>
<dbReference type="PRINTS" id="PR01078">
    <property type="entry name" value="AMINACHANNEL"/>
</dbReference>
<evidence type="ECO:0000256" key="3">
    <source>
        <dbReference type="ARBA" id="ARBA00022448"/>
    </source>
</evidence>
<evidence type="ECO:0000256" key="5">
    <source>
        <dbReference type="ARBA" id="ARBA00022692"/>
    </source>
</evidence>
<sequence length="504" mass="57735">MAESPARNRRKSILSFDVEKFSKTIDTLSPHLKELELDGFSLLAEASTTFGRLFWAFFLTTVVVVLFYELYRTVETYVDQPTVNGFSIVRNETMVMPIVLICPFNVVNDTSVDHYGLKAVDVMHYMNGGILVQNRRNDKMDFGAQTWISNDEVYDIIMKTSFPRSKMFLDCSFWGIEGEIHLPCQEIVREVLYINTMKCYEVSLKNTPYAHQQVENRALSLTINSLISRQSSVYNPKKIQGLNIRILDDGHCFGSGGVSVPGGVYMKLDLELQHLKTLNTKRNPCTTDDESKSLRFFNSDYSDSACYVDCHFSNILEKCGCLAMGDPATIKQSLYRVYKYCTLNDTGPNGCIGKLLNDTENLNQIDSCRKRCYPNCDRWLYKAKPTFSRLNKNFLSTSIENWRQQNRSNDTRNEEIVFSDIVRLDIAFKSLEYIELEQSWKDTFSTFIGNLGGQMNLWVGCSMISMINIPFTLFTASANYFFFAGNFCYASTSYNLKSEKMMSL</sequence>
<evidence type="ECO:0000256" key="7">
    <source>
        <dbReference type="ARBA" id="ARBA00023053"/>
    </source>
</evidence>
<evidence type="ECO:0000256" key="13">
    <source>
        <dbReference type="RuleBase" id="RU000679"/>
    </source>
</evidence>